<feature type="compositionally biased region" description="Polar residues" evidence="1">
    <location>
        <begin position="1"/>
        <end position="10"/>
    </location>
</feature>
<comment type="caution">
    <text evidence="2">The sequence shown here is derived from an EMBL/GenBank/DDBJ whole genome shotgun (WGS) entry which is preliminary data.</text>
</comment>
<evidence type="ECO:0000313" key="2">
    <source>
        <dbReference type="EMBL" id="KAK8042703.1"/>
    </source>
</evidence>
<evidence type="ECO:0000256" key="1">
    <source>
        <dbReference type="SAM" id="MobiDB-lite"/>
    </source>
</evidence>
<dbReference type="EMBL" id="JAQQWL010000013">
    <property type="protein sequence ID" value="KAK8042703.1"/>
    <property type="molecule type" value="Genomic_DNA"/>
</dbReference>
<evidence type="ECO:0000313" key="3">
    <source>
        <dbReference type="Proteomes" id="UP001480595"/>
    </source>
</evidence>
<name>A0ABR1T7X8_9PEZI</name>
<protein>
    <submittedName>
        <fullName evidence="2">Uncharacterized protein</fullName>
    </submittedName>
</protein>
<dbReference type="Proteomes" id="UP001480595">
    <property type="component" value="Unassembled WGS sequence"/>
</dbReference>
<organism evidence="2 3">
    <name type="scientific">Apiospora phragmitis</name>
    <dbReference type="NCBI Taxonomy" id="2905665"/>
    <lineage>
        <taxon>Eukaryota</taxon>
        <taxon>Fungi</taxon>
        <taxon>Dikarya</taxon>
        <taxon>Ascomycota</taxon>
        <taxon>Pezizomycotina</taxon>
        <taxon>Sordariomycetes</taxon>
        <taxon>Xylariomycetidae</taxon>
        <taxon>Amphisphaeriales</taxon>
        <taxon>Apiosporaceae</taxon>
        <taxon>Apiospora</taxon>
    </lineage>
</organism>
<reference evidence="2 3" key="1">
    <citation type="submission" date="2023-01" db="EMBL/GenBank/DDBJ databases">
        <title>Analysis of 21 Apiospora genomes using comparative genomics revels a genus with tremendous synthesis potential of carbohydrate active enzymes and secondary metabolites.</title>
        <authorList>
            <person name="Sorensen T."/>
        </authorList>
    </citation>
    <scope>NUCLEOTIDE SEQUENCE [LARGE SCALE GENOMIC DNA]</scope>
    <source>
        <strain evidence="2 3">CBS 135458</strain>
    </source>
</reference>
<feature type="compositionally biased region" description="Polar residues" evidence="1">
    <location>
        <begin position="202"/>
        <end position="213"/>
    </location>
</feature>
<proteinExistence type="predicted"/>
<feature type="region of interest" description="Disordered" evidence="1">
    <location>
        <begin position="180"/>
        <end position="213"/>
    </location>
</feature>
<dbReference type="GeneID" id="92097658"/>
<sequence length="213" mass="23186">MERWNFTSPIARTGSGPAPVARGDLLRDPRSLPPGRPSALSRGDVGVSASWNRSSWVLREQRAAQIPQSAHRVDEPKALGYAVDAGSRVVDPLLSLRPSPRGSQTRGGYCGRRRFLVLHAVVSSFYTKTRMDTTTADSQLVSQKPTVSSASSWKGLDRESHHSVTPLTMAHEEQVGVPMFSVGPHRQGTKGSARAPPYPRPQASTRTEYSKTS</sequence>
<accession>A0ABR1T7X8</accession>
<gene>
    <name evidence="2" type="ORF">PG994_013186</name>
</gene>
<dbReference type="RefSeq" id="XP_066709556.1">
    <property type="nucleotide sequence ID" value="XM_066864595.1"/>
</dbReference>
<feature type="region of interest" description="Disordered" evidence="1">
    <location>
        <begin position="1"/>
        <end position="44"/>
    </location>
</feature>
<keyword evidence="3" id="KW-1185">Reference proteome</keyword>